<reference evidence="2" key="1">
    <citation type="journal article" date="2021" name="Front. Microbiol.">
        <title>Comprehensive Comparative Genomics and Phenotyping of Methylobacterium Species.</title>
        <authorList>
            <person name="Alessa O."/>
            <person name="Ogura Y."/>
            <person name="Fujitani Y."/>
            <person name="Takami H."/>
            <person name="Hayashi T."/>
            <person name="Sahin N."/>
            <person name="Tani A."/>
        </authorList>
    </citation>
    <scope>NUCLEOTIDE SEQUENCE</scope>
    <source>
        <strain evidence="2">DSM 19015</strain>
    </source>
</reference>
<reference evidence="2" key="2">
    <citation type="submission" date="2021-08" db="EMBL/GenBank/DDBJ databases">
        <authorList>
            <person name="Tani A."/>
            <person name="Ola A."/>
            <person name="Ogura Y."/>
            <person name="Katsura K."/>
            <person name="Hayashi T."/>
        </authorList>
    </citation>
    <scope>NUCLEOTIDE SEQUENCE</scope>
    <source>
        <strain evidence="2">DSM 19015</strain>
    </source>
</reference>
<organism evidence="2 3">
    <name type="scientific">Methylobacterium iners</name>
    <dbReference type="NCBI Taxonomy" id="418707"/>
    <lineage>
        <taxon>Bacteria</taxon>
        <taxon>Pseudomonadati</taxon>
        <taxon>Pseudomonadota</taxon>
        <taxon>Alphaproteobacteria</taxon>
        <taxon>Hyphomicrobiales</taxon>
        <taxon>Methylobacteriaceae</taxon>
        <taxon>Methylobacterium</taxon>
    </lineage>
</organism>
<comment type="caution">
    <text evidence="2">The sequence shown here is derived from an EMBL/GenBank/DDBJ whole genome shotgun (WGS) entry which is preliminary data.</text>
</comment>
<evidence type="ECO:0000313" key="2">
    <source>
        <dbReference type="EMBL" id="GJD97182.1"/>
    </source>
</evidence>
<dbReference type="Proteomes" id="UP001055125">
    <property type="component" value="Unassembled WGS sequence"/>
</dbReference>
<dbReference type="EMBL" id="BPQP01000080">
    <property type="protein sequence ID" value="GJD97182.1"/>
    <property type="molecule type" value="Genomic_DNA"/>
</dbReference>
<name>A0ABQ4S5Y8_9HYPH</name>
<accession>A0ABQ4S5Y8</accession>
<evidence type="ECO:0000313" key="3">
    <source>
        <dbReference type="Proteomes" id="UP001055125"/>
    </source>
</evidence>
<protein>
    <submittedName>
        <fullName evidence="2">Uncharacterized protein</fullName>
    </submittedName>
</protein>
<feature type="region of interest" description="Disordered" evidence="1">
    <location>
        <begin position="44"/>
        <end position="65"/>
    </location>
</feature>
<gene>
    <name evidence="2" type="ORF">OCOJLMKI_4410</name>
</gene>
<proteinExistence type="predicted"/>
<dbReference type="RefSeq" id="WP_238246263.1">
    <property type="nucleotide sequence ID" value="NZ_BPQP01000080.1"/>
</dbReference>
<sequence length="65" mass="7148">MNEEADTTEADAAAARERIETILVRLPPGARAAFWKAVRTCYTFSAPPEDQPENASRAPDRSGRD</sequence>
<evidence type="ECO:0000256" key="1">
    <source>
        <dbReference type="SAM" id="MobiDB-lite"/>
    </source>
</evidence>
<keyword evidence="3" id="KW-1185">Reference proteome</keyword>